<evidence type="ECO:0000256" key="2">
    <source>
        <dbReference type="ARBA" id="ARBA00004377"/>
    </source>
</evidence>
<keyword evidence="5 12" id="KW-0813">Transport</keyword>
<evidence type="ECO:0000256" key="9">
    <source>
        <dbReference type="ARBA" id="ARBA00022748"/>
    </source>
</evidence>
<comment type="function">
    <text evidence="1 12">Required for the export of heme to the periplasm for the biogenesis of c-type cytochromes.</text>
</comment>
<evidence type="ECO:0000256" key="3">
    <source>
        <dbReference type="ARBA" id="ARBA00008741"/>
    </source>
</evidence>
<organism evidence="13">
    <name type="scientific">Caulobacter sp. 602-2</name>
    <dbReference type="NCBI Taxonomy" id="2710887"/>
    <lineage>
        <taxon>Bacteria</taxon>
        <taxon>Pseudomonadati</taxon>
        <taxon>Pseudomonadota</taxon>
        <taxon>Alphaproteobacteria</taxon>
        <taxon>Caulobacterales</taxon>
        <taxon>Caulobacteraceae</taxon>
        <taxon>Caulobacter</taxon>
    </lineage>
</organism>
<sequence length="60" mass="6795">MQFDFDAGKYAVYVWPAFVLTAVVFGWMIADSLLAARRWRAEAERRQAQAKDAGQSELGK</sequence>
<evidence type="ECO:0000256" key="7">
    <source>
        <dbReference type="ARBA" id="ARBA00022519"/>
    </source>
</evidence>
<evidence type="ECO:0000313" key="13">
    <source>
        <dbReference type="EMBL" id="NGM50009.1"/>
    </source>
</evidence>
<evidence type="ECO:0000256" key="5">
    <source>
        <dbReference type="ARBA" id="ARBA00022448"/>
    </source>
</evidence>
<dbReference type="InterPro" id="IPR007078">
    <property type="entry name" value="Haem_export_protD_CcmD"/>
</dbReference>
<dbReference type="NCBIfam" id="TIGR03141">
    <property type="entry name" value="cytochro_ccmD"/>
    <property type="match status" value="1"/>
</dbReference>
<keyword evidence="9 12" id="KW-0201">Cytochrome c-type biogenesis</keyword>
<dbReference type="GO" id="GO:0015886">
    <property type="term" value="P:heme transport"/>
    <property type="evidence" value="ECO:0007669"/>
    <property type="project" value="InterPro"/>
</dbReference>
<reference evidence="13" key="1">
    <citation type="submission" date="2020-02" db="EMBL/GenBank/DDBJ databases">
        <authorList>
            <person name="Gao J."/>
            <person name="Sun J."/>
        </authorList>
    </citation>
    <scope>NUCLEOTIDE SEQUENCE</scope>
    <source>
        <strain evidence="13">602-2</strain>
    </source>
</reference>
<protein>
    <recommendedName>
        <fullName evidence="4 12">Heme exporter protein D</fullName>
    </recommendedName>
</protein>
<keyword evidence="10 12" id="KW-1133">Transmembrane helix</keyword>
<proteinExistence type="inferred from homology"/>
<dbReference type="GO" id="GO:0005886">
    <property type="term" value="C:plasma membrane"/>
    <property type="evidence" value="ECO:0007669"/>
    <property type="project" value="UniProtKB-SubCell"/>
</dbReference>
<evidence type="ECO:0000256" key="1">
    <source>
        <dbReference type="ARBA" id="ARBA00002442"/>
    </source>
</evidence>
<feature type="transmembrane region" description="Helical" evidence="12">
    <location>
        <begin position="12"/>
        <end position="36"/>
    </location>
</feature>
<keyword evidence="8 12" id="KW-0812">Transmembrane</keyword>
<accession>A0A6G4QX37</accession>
<name>A0A6G4QX37_9CAUL</name>
<evidence type="ECO:0000256" key="12">
    <source>
        <dbReference type="RuleBase" id="RU363101"/>
    </source>
</evidence>
<dbReference type="Pfam" id="PF04995">
    <property type="entry name" value="CcmD"/>
    <property type="match status" value="1"/>
</dbReference>
<evidence type="ECO:0000256" key="10">
    <source>
        <dbReference type="ARBA" id="ARBA00022989"/>
    </source>
</evidence>
<evidence type="ECO:0000256" key="6">
    <source>
        <dbReference type="ARBA" id="ARBA00022475"/>
    </source>
</evidence>
<dbReference type="GO" id="GO:0017004">
    <property type="term" value="P:cytochrome complex assembly"/>
    <property type="evidence" value="ECO:0007669"/>
    <property type="project" value="UniProtKB-KW"/>
</dbReference>
<comment type="similarity">
    <text evidence="3 12">Belongs to the CcmD/CycX/HelD family.</text>
</comment>
<keyword evidence="7 12" id="KW-0997">Cell inner membrane</keyword>
<dbReference type="RefSeq" id="WP_165258445.1">
    <property type="nucleotide sequence ID" value="NZ_JAAKGT010000004.1"/>
</dbReference>
<dbReference type="EMBL" id="JAAKGT010000004">
    <property type="protein sequence ID" value="NGM50009.1"/>
    <property type="molecule type" value="Genomic_DNA"/>
</dbReference>
<evidence type="ECO:0000256" key="8">
    <source>
        <dbReference type="ARBA" id="ARBA00022692"/>
    </source>
</evidence>
<comment type="caution">
    <text evidence="13">The sequence shown here is derived from an EMBL/GenBank/DDBJ whole genome shotgun (WGS) entry which is preliminary data.</text>
</comment>
<evidence type="ECO:0000256" key="4">
    <source>
        <dbReference type="ARBA" id="ARBA00016461"/>
    </source>
</evidence>
<evidence type="ECO:0000256" key="11">
    <source>
        <dbReference type="ARBA" id="ARBA00023136"/>
    </source>
</evidence>
<dbReference type="AlphaFoldDB" id="A0A6G4QX37"/>
<keyword evidence="11 12" id="KW-0472">Membrane</keyword>
<comment type="subcellular location">
    <subcellularLocation>
        <location evidence="2 12">Cell inner membrane</location>
        <topology evidence="2 12">Single-pass membrane protein</topology>
    </subcellularLocation>
</comment>
<gene>
    <name evidence="13" type="primary">ccmD</name>
    <name evidence="13" type="ORF">G5B46_10360</name>
</gene>
<keyword evidence="6 12" id="KW-1003">Cell membrane</keyword>